<dbReference type="SUPFAM" id="SSF54928">
    <property type="entry name" value="RNA-binding domain, RBD"/>
    <property type="match status" value="2"/>
</dbReference>
<dbReference type="PROSITE" id="PS50102">
    <property type="entry name" value="RRM"/>
    <property type="match status" value="2"/>
</dbReference>
<organism evidence="5 6">
    <name type="scientific">Thermothielavioides terrestris</name>
    <dbReference type="NCBI Taxonomy" id="2587410"/>
    <lineage>
        <taxon>Eukaryota</taxon>
        <taxon>Fungi</taxon>
        <taxon>Dikarya</taxon>
        <taxon>Ascomycota</taxon>
        <taxon>Pezizomycotina</taxon>
        <taxon>Sordariomycetes</taxon>
        <taxon>Sordariomycetidae</taxon>
        <taxon>Sordariales</taxon>
        <taxon>Chaetomiaceae</taxon>
        <taxon>Thermothielavioides</taxon>
    </lineage>
</organism>
<reference evidence="5 6" key="1">
    <citation type="submission" date="2018-04" db="EMBL/GenBank/DDBJ databases">
        <authorList>
            <person name="Huttner S."/>
            <person name="Dainat J."/>
        </authorList>
    </citation>
    <scope>NUCLEOTIDE SEQUENCE [LARGE SCALE GENOMIC DNA]</scope>
</reference>
<accession>A0A446BA67</accession>
<dbReference type="SMART" id="SM00361">
    <property type="entry name" value="RRM_1"/>
    <property type="match status" value="1"/>
</dbReference>
<gene>
    <name evidence="5" type="ORF">TT172_LOCUS1766</name>
</gene>
<dbReference type="Pfam" id="PF00076">
    <property type="entry name" value="RRM_1"/>
    <property type="match status" value="2"/>
</dbReference>
<dbReference type="InterPro" id="IPR000504">
    <property type="entry name" value="RRM_dom"/>
</dbReference>
<dbReference type="CDD" id="cd00590">
    <property type="entry name" value="RRM_SF"/>
    <property type="match status" value="1"/>
</dbReference>
<feature type="compositionally biased region" description="Basic and acidic residues" evidence="3">
    <location>
        <begin position="73"/>
        <end position="85"/>
    </location>
</feature>
<evidence type="ECO:0000256" key="1">
    <source>
        <dbReference type="ARBA" id="ARBA00022884"/>
    </source>
</evidence>
<dbReference type="Proteomes" id="UP000289323">
    <property type="component" value="Unassembled WGS sequence"/>
</dbReference>
<sequence>MQKHDPANHLRHSVRRAALRAALSASRVVCNQANSTRLATRTAAEWNYTRPALPHTLRFFSQTVRKAYENRELEQAQRKDEENFEKQAAADAREDVEESVAQTEADIQEAMQEVSPSSSEEPGSPSSSEEPRPAPVQNSVFVRNLVFEVTEEHLQKAFSKYGEVASTFIARDPRGLSKGFGFVTFTTPEAVETACSQVNGSFWHGRRITCVRRTQPAPAGVKKPAKSPPGPTAQLFIGNIPYETTDAELNRLFRGIENLRDVRVAVDRTTGWPRGFAHADFTSIEAAIEAKKRLEGTMLGNRLLRVDFATGYQRRSRSPPQQQPVEDAETEQ</sequence>
<dbReference type="InterPro" id="IPR035979">
    <property type="entry name" value="RBD_domain_sf"/>
</dbReference>
<evidence type="ECO:0000313" key="5">
    <source>
        <dbReference type="EMBL" id="SPQ19347.1"/>
    </source>
</evidence>
<feature type="domain" description="RRM" evidence="4">
    <location>
        <begin position="233"/>
        <end position="311"/>
    </location>
</feature>
<dbReference type="AlphaFoldDB" id="A0A446BA67"/>
<feature type="domain" description="RRM" evidence="4">
    <location>
        <begin position="138"/>
        <end position="208"/>
    </location>
</feature>
<dbReference type="GO" id="GO:0003723">
    <property type="term" value="F:RNA binding"/>
    <property type="evidence" value="ECO:0007669"/>
    <property type="project" value="UniProtKB-UniRule"/>
</dbReference>
<proteinExistence type="predicted"/>
<evidence type="ECO:0000313" key="6">
    <source>
        <dbReference type="Proteomes" id="UP000289323"/>
    </source>
</evidence>
<dbReference type="PANTHER" id="PTHR48027">
    <property type="entry name" value="HETEROGENEOUS NUCLEAR RIBONUCLEOPROTEIN 87F-RELATED"/>
    <property type="match status" value="1"/>
</dbReference>
<dbReference type="InterPro" id="IPR003954">
    <property type="entry name" value="RRM_euk-type"/>
</dbReference>
<evidence type="ECO:0000256" key="3">
    <source>
        <dbReference type="SAM" id="MobiDB-lite"/>
    </source>
</evidence>
<dbReference type="EMBL" id="OUUZ01000001">
    <property type="protein sequence ID" value="SPQ19347.1"/>
    <property type="molecule type" value="Genomic_DNA"/>
</dbReference>
<name>A0A446BA67_9PEZI</name>
<feature type="region of interest" description="Disordered" evidence="3">
    <location>
        <begin position="310"/>
        <end position="332"/>
    </location>
</feature>
<evidence type="ECO:0000259" key="4">
    <source>
        <dbReference type="PROSITE" id="PS50102"/>
    </source>
</evidence>
<dbReference type="InterPro" id="IPR012677">
    <property type="entry name" value="Nucleotide-bd_a/b_plait_sf"/>
</dbReference>
<evidence type="ECO:0000256" key="2">
    <source>
        <dbReference type="PROSITE-ProRule" id="PRU00176"/>
    </source>
</evidence>
<dbReference type="InterPro" id="IPR052462">
    <property type="entry name" value="SLIRP/GR-RBP-like"/>
</dbReference>
<dbReference type="SMART" id="SM00360">
    <property type="entry name" value="RRM"/>
    <property type="match status" value="2"/>
</dbReference>
<dbReference type="Gene3D" id="3.30.70.330">
    <property type="match status" value="2"/>
</dbReference>
<protein>
    <submittedName>
        <fullName evidence="5">0ddbced4-c4dd-4d98-b96f-ed50088569d5</fullName>
    </submittedName>
</protein>
<feature type="region of interest" description="Disordered" evidence="3">
    <location>
        <begin position="73"/>
        <end position="135"/>
    </location>
</feature>
<keyword evidence="1 2" id="KW-0694">RNA-binding</keyword>
<feature type="compositionally biased region" description="Low complexity" evidence="3">
    <location>
        <begin position="115"/>
        <end position="128"/>
    </location>
</feature>